<evidence type="ECO:0000256" key="3">
    <source>
        <dbReference type="ARBA" id="ARBA00022989"/>
    </source>
</evidence>
<evidence type="ECO:0000313" key="6">
    <source>
        <dbReference type="EMBL" id="MBU3806805.1"/>
    </source>
</evidence>
<gene>
    <name evidence="6" type="ORF">H9882_07975</name>
</gene>
<feature type="transmembrane region" description="Helical" evidence="5">
    <location>
        <begin position="125"/>
        <end position="152"/>
    </location>
</feature>
<evidence type="ECO:0000313" key="7">
    <source>
        <dbReference type="Proteomes" id="UP000713596"/>
    </source>
</evidence>
<organism evidence="6 7">
    <name type="scientific">Candidatus Allofournierella pullistercoris</name>
    <dbReference type="NCBI Taxonomy" id="2838597"/>
    <lineage>
        <taxon>Bacteria</taxon>
        <taxon>Bacillati</taxon>
        <taxon>Bacillota</taxon>
        <taxon>Clostridia</taxon>
        <taxon>Eubacteriales</taxon>
        <taxon>Oscillospiraceae</taxon>
        <taxon>Allofournierella</taxon>
    </lineage>
</organism>
<evidence type="ECO:0000256" key="2">
    <source>
        <dbReference type="ARBA" id="ARBA00022692"/>
    </source>
</evidence>
<reference evidence="6" key="2">
    <citation type="submission" date="2021-04" db="EMBL/GenBank/DDBJ databases">
        <authorList>
            <person name="Gilroy R."/>
        </authorList>
    </citation>
    <scope>NUCLEOTIDE SEQUENCE</scope>
    <source>
        <strain evidence="6">B5_2728</strain>
    </source>
</reference>
<feature type="transmembrane region" description="Helical" evidence="5">
    <location>
        <begin position="164"/>
        <end position="189"/>
    </location>
</feature>
<evidence type="ECO:0000256" key="1">
    <source>
        <dbReference type="ARBA" id="ARBA00004141"/>
    </source>
</evidence>
<reference evidence="6" key="1">
    <citation type="journal article" date="2021" name="PeerJ">
        <title>Extensive microbial diversity within the chicken gut microbiome revealed by metagenomics and culture.</title>
        <authorList>
            <person name="Gilroy R."/>
            <person name="Ravi A."/>
            <person name="Getino M."/>
            <person name="Pursley I."/>
            <person name="Horton D.L."/>
            <person name="Alikhan N.F."/>
            <person name="Baker D."/>
            <person name="Gharbi K."/>
            <person name="Hall N."/>
            <person name="Watson M."/>
            <person name="Adriaenssens E.M."/>
            <person name="Foster-Nyarko E."/>
            <person name="Jarju S."/>
            <person name="Secka A."/>
            <person name="Antonio M."/>
            <person name="Oren A."/>
            <person name="Chaudhuri R.R."/>
            <person name="La Ragione R."/>
            <person name="Hildebrand F."/>
            <person name="Pallen M.J."/>
        </authorList>
    </citation>
    <scope>NUCLEOTIDE SEQUENCE</scope>
    <source>
        <strain evidence="6">B5_2728</strain>
    </source>
</reference>
<keyword evidence="2 5" id="KW-0812">Transmembrane</keyword>
<dbReference type="Pfam" id="PF02674">
    <property type="entry name" value="Colicin_V"/>
    <property type="match status" value="1"/>
</dbReference>
<dbReference type="GO" id="GO:0016020">
    <property type="term" value="C:membrane"/>
    <property type="evidence" value="ECO:0007669"/>
    <property type="project" value="UniProtKB-SubCell"/>
</dbReference>
<dbReference type="InterPro" id="IPR003825">
    <property type="entry name" value="Colicin-V_CvpA"/>
</dbReference>
<sequence length="220" mass="23612">MDVVFLILLLVVAAQYARRGFVAGVIQFIGNLLSLVGALFVSNNVSPVIFSMFFENSFLNSIQSSISAGTSEQNVGNLLEQYAAFLPQNLKDMIVNSASELLASDATGLANQLVEQVVEPLVTPIIAVVVFFVAFALCRFVVGLVVALLTNLNRIPLLGGMNRLLGFAAGLCAGVLDLYLVMCAIWAIIVVTSGSIAWLNDGALSSSVAYQLFNHWNPFY</sequence>
<keyword evidence="4 5" id="KW-0472">Membrane</keyword>
<keyword evidence="3 5" id="KW-1133">Transmembrane helix</keyword>
<comment type="subcellular location">
    <subcellularLocation>
        <location evidence="1">Membrane</location>
        <topology evidence="1">Multi-pass membrane protein</topology>
    </subcellularLocation>
</comment>
<evidence type="ECO:0000256" key="5">
    <source>
        <dbReference type="SAM" id="Phobius"/>
    </source>
</evidence>
<proteinExistence type="predicted"/>
<dbReference type="EMBL" id="JAHLFP010000072">
    <property type="protein sequence ID" value="MBU3806805.1"/>
    <property type="molecule type" value="Genomic_DNA"/>
</dbReference>
<protein>
    <submittedName>
        <fullName evidence="6">CvpA family protein</fullName>
    </submittedName>
</protein>
<dbReference type="Proteomes" id="UP000713596">
    <property type="component" value="Unassembled WGS sequence"/>
</dbReference>
<dbReference type="AlphaFoldDB" id="A0A948T3S7"/>
<accession>A0A948T3S7</accession>
<comment type="caution">
    <text evidence="6">The sequence shown here is derived from an EMBL/GenBank/DDBJ whole genome shotgun (WGS) entry which is preliminary data.</text>
</comment>
<evidence type="ECO:0000256" key="4">
    <source>
        <dbReference type="ARBA" id="ARBA00023136"/>
    </source>
</evidence>
<name>A0A948T3S7_9FIRM</name>
<dbReference type="GO" id="GO:0009403">
    <property type="term" value="P:toxin biosynthetic process"/>
    <property type="evidence" value="ECO:0007669"/>
    <property type="project" value="InterPro"/>
</dbReference>